<keyword evidence="2" id="KW-0732">Signal</keyword>
<keyword evidence="1" id="KW-0175">Coiled coil</keyword>
<dbReference type="InterPro" id="IPR021242">
    <property type="entry name" value="DUF2799"/>
</dbReference>
<dbReference type="EMBL" id="JABBCQ020000012">
    <property type="protein sequence ID" value="MBI1625656.1"/>
    <property type="molecule type" value="Genomic_DNA"/>
</dbReference>
<protein>
    <submittedName>
        <fullName evidence="3">DUF2799 domain-containing protein</fullName>
    </submittedName>
</protein>
<sequence length="186" mass="21144">MGVVTITPMQARFRFSLALCFAVVLSGCSTMDAQECRDTDWAYLGQLDAMDGKQDINTRAKRHFRTCKDQGVQMDPRAYQQGWMRGLRDFCTPQSGKAYAEAGNKYSYGYCPAQLEGAFLQGYSPAREIIETKEHASELERRISAKKKELREARDAKNSASHIAYVQKDLRDLQLELVQLKFKLAQ</sequence>
<feature type="chain" id="PRO_5032487481" evidence="2">
    <location>
        <begin position="34"/>
        <end position="186"/>
    </location>
</feature>
<feature type="signal peptide" evidence="2">
    <location>
        <begin position="1"/>
        <end position="33"/>
    </location>
</feature>
<feature type="coiled-coil region" evidence="1">
    <location>
        <begin position="129"/>
        <end position="156"/>
    </location>
</feature>
<comment type="caution">
    <text evidence="3">The sequence shown here is derived from an EMBL/GenBank/DDBJ whole genome shotgun (WGS) entry which is preliminary data.</text>
</comment>
<organism evidence="3 4">
    <name type="scientific">Comamonas suwonensis</name>
    <dbReference type="NCBI Taxonomy" id="2606214"/>
    <lineage>
        <taxon>Bacteria</taxon>
        <taxon>Pseudomonadati</taxon>
        <taxon>Pseudomonadota</taxon>
        <taxon>Betaproteobacteria</taxon>
        <taxon>Burkholderiales</taxon>
        <taxon>Comamonadaceae</taxon>
        <taxon>Comamonas</taxon>
    </lineage>
</organism>
<gene>
    <name evidence="3" type="ORF">HF327_014220</name>
</gene>
<dbReference type="Pfam" id="PF10973">
    <property type="entry name" value="DUF2799"/>
    <property type="match status" value="1"/>
</dbReference>
<proteinExistence type="predicted"/>
<evidence type="ECO:0000313" key="3">
    <source>
        <dbReference type="EMBL" id="MBI1625656.1"/>
    </source>
</evidence>
<name>A0A843B2I4_9BURK</name>
<evidence type="ECO:0000256" key="1">
    <source>
        <dbReference type="SAM" id="Coils"/>
    </source>
</evidence>
<accession>A0A843B2I4</accession>
<dbReference type="RefSeq" id="WP_198460794.1">
    <property type="nucleotide sequence ID" value="NZ_JABBCQ020000012.1"/>
</dbReference>
<dbReference type="AlphaFoldDB" id="A0A843B2I4"/>
<dbReference type="Proteomes" id="UP000530032">
    <property type="component" value="Unassembled WGS sequence"/>
</dbReference>
<evidence type="ECO:0000256" key="2">
    <source>
        <dbReference type="SAM" id="SignalP"/>
    </source>
</evidence>
<keyword evidence="4" id="KW-1185">Reference proteome</keyword>
<evidence type="ECO:0000313" key="4">
    <source>
        <dbReference type="Proteomes" id="UP000530032"/>
    </source>
</evidence>
<reference evidence="3" key="1">
    <citation type="submission" date="2020-12" db="EMBL/GenBank/DDBJ databases">
        <title>Comamonas sp. nov., isolated from stream water.</title>
        <authorList>
            <person name="Park K.-H."/>
        </authorList>
    </citation>
    <scope>NUCLEOTIDE SEQUENCE</scope>
    <source>
        <strain evidence="3">EJ-4</strain>
    </source>
</reference>